<dbReference type="InterPro" id="IPR014967">
    <property type="entry name" value="Uncharacterised_YugN-like"/>
</dbReference>
<reference evidence="1 2" key="1">
    <citation type="submission" date="2017-08" db="EMBL/GenBank/DDBJ databases">
        <title>Virgibacillus indicus sp. nov. and Virgibacillus profoundi sp. nov, two moderately halophilic bacteria isolated from marine sediment by using the Microfluidic Streak Plate.</title>
        <authorList>
            <person name="Xu B."/>
            <person name="Hu B."/>
            <person name="Wang J."/>
            <person name="Zhu Y."/>
            <person name="Huang L."/>
            <person name="Du W."/>
            <person name="Huang Y."/>
        </authorList>
    </citation>
    <scope>NUCLEOTIDE SEQUENCE [LARGE SCALE GENOMIC DNA]</scope>
    <source>
        <strain evidence="1 2">IO3-P2-C2</strain>
    </source>
</reference>
<evidence type="ECO:0008006" key="3">
    <source>
        <dbReference type="Google" id="ProtNLM"/>
    </source>
</evidence>
<dbReference type="OrthoDB" id="2988890at2"/>
<organism evidence="1 2">
    <name type="scientific">Virgibacillus indicus</name>
    <dbReference type="NCBI Taxonomy" id="2024554"/>
    <lineage>
        <taxon>Bacteria</taxon>
        <taxon>Bacillati</taxon>
        <taxon>Bacillota</taxon>
        <taxon>Bacilli</taxon>
        <taxon>Bacillales</taxon>
        <taxon>Bacillaceae</taxon>
        <taxon>Virgibacillus</taxon>
    </lineage>
</organism>
<dbReference type="Proteomes" id="UP000216498">
    <property type="component" value="Unassembled WGS sequence"/>
</dbReference>
<gene>
    <name evidence="1" type="ORF">CIL03_17285</name>
</gene>
<name>A0A265N5N5_9BACI</name>
<dbReference type="RefSeq" id="WP_094887132.1">
    <property type="nucleotide sequence ID" value="NZ_NPMS01000011.1"/>
</dbReference>
<keyword evidence="2" id="KW-1185">Reference proteome</keyword>
<dbReference type="EMBL" id="NPMS01000011">
    <property type="protein sequence ID" value="OZU87343.1"/>
    <property type="molecule type" value="Genomic_DNA"/>
</dbReference>
<proteinExistence type="predicted"/>
<comment type="caution">
    <text evidence="1">The sequence shown here is derived from an EMBL/GenBank/DDBJ whole genome shotgun (WGS) entry which is preliminary data.</text>
</comment>
<dbReference type="AlphaFoldDB" id="A0A265N5N5"/>
<accession>A0A265N5N5</accession>
<dbReference type="InterPro" id="IPR036491">
    <property type="entry name" value="YugN-like_sf"/>
</dbReference>
<evidence type="ECO:0000313" key="2">
    <source>
        <dbReference type="Proteomes" id="UP000216498"/>
    </source>
</evidence>
<dbReference type="Gene3D" id="3.30.310.100">
    <property type="entry name" value="YugN-like"/>
    <property type="match status" value="1"/>
</dbReference>
<sequence length="141" mass="16316">MLKLQTDIEGKQVYFGDVEKLFKSNGFTFCSNFEYHKGKFDMVLCREGGETIYIRIPFDVLEGELDRPNAFIQFGQPYVIKHVVNTGLDWDENSLLTTTGFNQFQKPVDKDGRILDKSRWEDAGEQQVHRVVSVMKDLKIS</sequence>
<protein>
    <recommendedName>
        <fullName evidence="3">YugN-like family protein</fullName>
    </recommendedName>
</protein>
<dbReference type="Pfam" id="PF08868">
    <property type="entry name" value="YugN"/>
    <property type="match status" value="1"/>
</dbReference>
<evidence type="ECO:0000313" key="1">
    <source>
        <dbReference type="EMBL" id="OZU87343.1"/>
    </source>
</evidence>
<dbReference type="SUPFAM" id="SSF160755">
    <property type="entry name" value="YugN-like"/>
    <property type="match status" value="1"/>
</dbReference>